<evidence type="ECO:0000313" key="2">
    <source>
        <dbReference type="Proteomes" id="UP000242715"/>
    </source>
</evidence>
<accession>A0A2Z6NIH3</accession>
<protein>
    <submittedName>
        <fullName evidence="1">Uncharacterized protein</fullName>
    </submittedName>
</protein>
<keyword evidence="2" id="KW-1185">Reference proteome</keyword>
<dbReference type="AlphaFoldDB" id="A0A2Z6NIH3"/>
<proteinExistence type="predicted"/>
<sequence length="131" mass="15054">MVNFNGGSRDCLVWGKDNSKCYIVKSAYNVFLSDSIWEEEILWKKLWHKRIPSKDNLGRRGIISGSWIERFDEQESHESSFEMDEGETEASYCSNYSYNDNNGKHSSKEKASTILKILSSIAKTQDDGKNN</sequence>
<reference evidence="2" key="1">
    <citation type="journal article" date="2017" name="Front. Plant Sci.">
        <title>Climate Clever Clovers: New Paradigm to Reduce the Environmental Footprint of Ruminants by Breeding Low Methanogenic Forages Utilizing Haplotype Variation.</title>
        <authorList>
            <person name="Kaur P."/>
            <person name="Appels R."/>
            <person name="Bayer P.E."/>
            <person name="Keeble-Gagnere G."/>
            <person name="Wang J."/>
            <person name="Hirakawa H."/>
            <person name="Shirasawa K."/>
            <person name="Vercoe P."/>
            <person name="Stefanova K."/>
            <person name="Durmic Z."/>
            <person name="Nichols P."/>
            <person name="Revell C."/>
            <person name="Isobe S.N."/>
            <person name="Edwards D."/>
            <person name="Erskine W."/>
        </authorList>
    </citation>
    <scope>NUCLEOTIDE SEQUENCE [LARGE SCALE GENOMIC DNA]</scope>
    <source>
        <strain evidence="2">cv. Daliak</strain>
    </source>
</reference>
<dbReference type="EMBL" id="DF973989">
    <property type="protein sequence ID" value="GAU43701.1"/>
    <property type="molecule type" value="Genomic_DNA"/>
</dbReference>
<dbReference type="Proteomes" id="UP000242715">
    <property type="component" value="Unassembled WGS sequence"/>
</dbReference>
<gene>
    <name evidence="1" type="ORF">TSUD_254300</name>
</gene>
<name>A0A2Z6NIH3_TRISU</name>
<evidence type="ECO:0000313" key="1">
    <source>
        <dbReference type="EMBL" id="GAU43701.1"/>
    </source>
</evidence>
<organism evidence="1 2">
    <name type="scientific">Trifolium subterraneum</name>
    <name type="common">Subterranean clover</name>
    <dbReference type="NCBI Taxonomy" id="3900"/>
    <lineage>
        <taxon>Eukaryota</taxon>
        <taxon>Viridiplantae</taxon>
        <taxon>Streptophyta</taxon>
        <taxon>Embryophyta</taxon>
        <taxon>Tracheophyta</taxon>
        <taxon>Spermatophyta</taxon>
        <taxon>Magnoliopsida</taxon>
        <taxon>eudicotyledons</taxon>
        <taxon>Gunneridae</taxon>
        <taxon>Pentapetalae</taxon>
        <taxon>rosids</taxon>
        <taxon>fabids</taxon>
        <taxon>Fabales</taxon>
        <taxon>Fabaceae</taxon>
        <taxon>Papilionoideae</taxon>
        <taxon>50 kb inversion clade</taxon>
        <taxon>NPAAA clade</taxon>
        <taxon>Hologalegina</taxon>
        <taxon>IRL clade</taxon>
        <taxon>Trifolieae</taxon>
        <taxon>Trifolium</taxon>
    </lineage>
</organism>